<comment type="caution">
    <text evidence="2">The sequence shown here is derived from an EMBL/GenBank/DDBJ whole genome shotgun (WGS) entry which is preliminary data.</text>
</comment>
<feature type="transmembrane region" description="Helical" evidence="1">
    <location>
        <begin position="30"/>
        <end position="48"/>
    </location>
</feature>
<reference evidence="2 3" key="1">
    <citation type="submission" date="2018-02" db="EMBL/GenBank/DDBJ databases">
        <authorList>
            <person name="Machado R.A."/>
        </authorList>
    </citation>
    <scope>NUCLEOTIDE SEQUENCE [LARGE SCALE GENOMIC DNA]</scope>
    <source>
        <strain evidence="2 3">T327</strain>
    </source>
</reference>
<accession>A0ABX0GER9</accession>
<keyword evidence="1" id="KW-0812">Transmembrane</keyword>
<keyword evidence="3" id="KW-1185">Reference proteome</keyword>
<keyword evidence="1" id="KW-1133">Transmembrane helix</keyword>
<keyword evidence="1" id="KW-0472">Membrane</keyword>
<gene>
    <name evidence="2" type="ORF">C5471_07635</name>
</gene>
<evidence type="ECO:0000313" key="3">
    <source>
        <dbReference type="Proteomes" id="UP000697802"/>
    </source>
</evidence>
<proteinExistence type="predicted"/>
<evidence type="ECO:0000313" key="2">
    <source>
        <dbReference type="EMBL" id="NHB87587.1"/>
    </source>
</evidence>
<dbReference type="EMBL" id="PUJU01000012">
    <property type="protein sequence ID" value="NHB87587.1"/>
    <property type="molecule type" value="Genomic_DNA"/>
</dbReference>
<evidence type="ECO:0000256" key="1">
    <source>
        <dbReference type="SAM" id="Phobius"/>
    </source>
</evidence>
<organism evidence="2 3">
    <name type="scientific">Photorhabdus tasmaniensis</name>
    <dbReference type="NCBI Taxonomy" id="1004159"/>
    <lineage>
        <taxon>Bacteria</taxon>
        <taxon>Pseudomonadati</taxon>
        <taxon>Pseudomonadota</taxon>
        <taxon>Gammaproteobacteria</taxon>
        <taxon>Enterobacterales</taxon>
        <taxon>Morganellaceae</taxon>
        <taxon>Photorhabdus</taxon>
    </lineage>
</organism>
<name>A0ABX0GER9_9GAMM</name>
<sequence>MHMIYPMMRFLLACYFNFLNYMIFNDLYVKRFIGLLFIQMVNVGNMAFSRLYDMNILTDAVYERM</sequence>
<protein>
    <submittedName>
        <fullName evidence="2">Uncharacterized protein</fullName>
    </submittedName>
</protein>
<dbReference type="Proteomes" id="UP000697802">
    <property type="component" value="Unassembled WGS sequence"/>
</dbReference>